<dbReference type="SMART" id="SM00174">
    <property type="entry name" value="RHO"/>
    <property type="match status" value="1"/>
</dbReference>
<dbReference type="GO" id="GO:0003924">
    <property type="term" value="F:GTPase activity"/>
    <property type="evidence" value="ECO:0007669"/>
    <property type="project" value="InterPro"/>
</dbReference>
<dbReference type="InterPro" id="IPR005225">
    <property type="entry name" value="Small_GTP-bd"/>
</dbReference>
<keyword evidence="2" id="KW-0966">Cell projection</keyword>
<evidence type="ECO:0000313" key="2">
    <source>
        <dbReference type="EMBL" id="KAA6392118.1"/>
    </source>
</evidence>
<dbReference type="SUPFAM" id="SSF52540">
    <property type="entry name" value="P-loop containing nucleoside triphosphate hydrolases"/>
    <property type="match status" value="1"/>
</dbReference>
<protein>
    <submittedName>
        <fullName evidence="2">Putative intraflagellar transport protein 27</fullName>
    </submittedName>
</protein>
<evidence type="ECO:0000256" key="1">
    <source>
        <dbReference type="ARBA" id="ARBA00022741"/>
    </source>
</evidence>
<dbReference type="GO" id="GO:0005525">
    <property type="term" value="F:GTP binding"/>
    <property type="evidence" value="ECO:0007669"/>
    <property type="project" value="InterPro"/>
</dbReference>
<dbReference type="InterPro" id="IPR001806">
    <property type="entry name" value="Small_GTPase"/>
</dbReference>
<dbReference type="CDD" id="cd00154">
    <property type="entry name" value="Rab"/>
    <property type="match status" value="1"/>
</dbReference>
<reference evidence="2 3" key="1">
    <citation type="submission" date="2019-03" db="EMBL/GenBank/DDBJ databases">
        <title>Single cell metagenomics reveals metabolic interactions within the superorganism composed of flagellate Streblomastix strix and complex community of Bacteroidetes bacteria on its surface.</title>
        <authorList>
            <person name="Treitli S.C."/>
            <person name="Kolisko M."/>
            <person name="Husnik F."/>
            <person name="Keeling P."/>
            <person name="Hampl V."/>
        </authorList>
    </citation>
    <scope>NUCLEOTIDE SEQUENCE [LARGE SCALE GENOMIC DNA]</scope>
    <source>
        <strain evidence="2">ST1C</strain>
    </source>
</reference>
<dbReference type="PANTHER" id="PTHR47978">
    <property type="match status" value="1"/>
</dbReference>
<dbReference type="NCBIfam" id="TIGR00231">
    <property type="entry name" value="small_GTP"/>
    <property type="match status" value="1"/>
</dbReference>
<dbReference type="InterPro" id="IPR027417">
    <property type="entry name" value="P-loop_NTPase"/>
</dbReference>
<dbReference type="SMART" id="SM00173">
    <property type="entry name" value="RAS"/>
    <property type="match status" value="1"/>
</dbReference>
<dbReference type="SMART" id="SM00175">
    <property type="entry name" value="RAB"/>
    <property type="match status" value="1"/>
</dbReference>
<dbReference type="EMBL" id="SNRW01002651">
    <property type="protein sequence ID" value="KAA6392118.1"/>
    <property type="molecule type" value="Genomic_DNA"/>
</dbReference>
<dbReference type="Proteomes" id="UP000324800">
    <property type="component" value="Unassembled WGS sequence"/>
</dbReference>
<evidence type="ECO:0000313" key="3">
    <source>
        <dbReference type="Proteomes" id="UP000324800"/>
    </source>
</evidence>
<dbReference type="PROSITE" id="PS51419">
    <property type="entry name" value="RAB"/>
    <property type="match status" value="1"/>
</dbReference>
<organism evidence="2 3">
    <name type="scientific">Streblomastix strix</name>
    <dbReference type="NCBI Taxonomy" id="222440"/>
    <lineage>
        <taxon>Eukaryota</taxon>
        <taxon>Metamonada</taxon>
        <taxon>Preaxostyla</taxon>
        <taxon>Oxymonadida</taxon>
        <taxon>Streblomastigidae</taxon>
        <taxon>Streblomastix</taxon>
    </lineage>
</organism>
<dbReference type="FunFam" id="3.40.50.300:FF:001447">
    <property type="entry name" value="Ras-related protein Rab-1B"/>
    <property type="match status" value="1"/>
</dbReference>
<dbReference type="AlphaFoldDB" id="A0A5J4WB11"/>
<keyword evidence="2" id="KW-0282">Flagellum</keyword>
<dbReference type="PRINTS" id="PR00449">
    <property type="entry name" value="RASTRNSFRMNG"/>
</dbReference>
<keyword evidence="1" id="KW-0547">Nucleotide-binding</keyword>
<dbReference type="OrthoDB" id="265044at2759"/>
<dbReference type="PROSITE" id="PS51421">
    <property type="entry name" value="RAS"/>
    <property type="match status" value="1"/>
</dbReference>
<gene>
    <name evidence="2" type="ORF">EZS28_012353</name>
</gene>
<dbReference type="Pfam" id="PF00071">
    <property type="entry name" value="Ras"/>
    <property type="match status" value="1"/>
</dbReference>
<sequence length="199" mass="21492">MQSEGIAAITGKNLNQPCLRCKLALVGDAAVGKTCLLQRFIGEQSGITSSYTFTVGCPLETKSFYVKDFATKVELLIADLGGQSMYSTLRPQYLAHTSAALYVYDITNKESFKSLPGWIKEVNKAAGRQVPGVVVGNKTDLRSVAVVDSVEAADFAHAQGLSFVECSAVDNVNVTNPFEIISTNVCKQFSERIEALKLL</sequence>
<dbReference type="Gene3D" id="3.40.50.300">
    <property type="entry name" value="P-loop containing nucleotide triphosphate hydrolases"/>
    <property type="match status" value="1"/>
</dbReference>
<comment type="caution">
    <text evidence="2">The sequence shown here is derived from an EMBL/GenBank/DDBJ whole genome shotgun (WGS) entry which is preliminary data.</text>
</comment>
<keyword evidence="2" id="KW-0969">Cilium</keyword>
<proteinExistence type="predicted"/>
<accession>A0A5J4WB11</accession>
<name>A0A5J4WB11_9EUKA</name>